<keyword evidence="1" id="KW-0175">Coiled coil</keyword>
<comment type="caution">
    <text evidence="2">The sequence shown here is derived from an EMBL/GenBank/DDBJ whole genome shotgun (WGS) entry which is preliminary data.</text>
</comment>
<dbReference type="EMBL" id="AYLO01000008">
    <property type="protein sequence ID" value="ESS73926.1"/>
    <property type="molecule type" value="Genomic_DNA"/>
</dbReference>
<reference evidence="2 3" key="1">
    <citation type="journal article" date="2013" name="Genome Announc.">
        <title>Draft Genome Sequence of the Methanotrophic Gammaproteobacterium Methyloglobulus morosus DSM 22980 Strain KoM1.</title>
        <authorList>
            <person name="Poehlein A."/>
            <person name="Deutzmann J.S."/>
            <person name="Daniel R."/>
            <person name="Simeonova D.D."/>
        </authorList>
    </citation>
    <scope>NUCLEOTIDE SEQUENCE [LARGE SCALE GENOMIC DNA]</scope>
    <source>
        <strain evidence="2 3">KoM1</strain>
    </source>
</reference>
<feature type="coiled-coil region" evidence="1">
    <location>
        <begin position="35"/>
        <end position="62"/>
    </location>
</feature>
<proteinExistence type="predicted"/>
<accession>V5E2Z1</accession>
<evidence type="ECO:0000313" key="3">
    <source>
        <dbReference type="Proteomes" id="UP000017842"/>
    </source>
</evidence>
<gene>
    <name evidence="2" type="ORF">MGMO_8c00630</name>
</gene>
<dbReference type="STRING" id="1116472.MGMO_8c00630"/>
<name>V5E2Z1_9GAMM</name>
<evidence type="ECO:0000256" key="1">
    <source>
        <dbReference type="SAM" id="Coils"/>
    </source>
</evidence>
<keyword evidence="3" id="KW-1185">Reference proteome</keyword>
<sequence length="63" mass="7319">MTMANWQSSHNSNTTGLAEGIEKARISRDFHNTNIEPLNIEIEKINKEIEELSEKINMYLKEN</sequence>
<evidence type="ECO:0000313" key="2">
    <source>
        <dbReference type="EMBL" id="ESS73926.1"/>
    </source>
</evidence>
<protein>
    <submittedName>
        <fullName evidence="2">Uncharacterized protein</fullName>
    </submittedName>
</protein>
<dbReference type="Proteomes" id="UP000017842">
    <property type="component" value="Unassembled WGS sequence"/>
</dbReference>
<dbReference type="AlphaFoldDB" id="V5E2Z1"/>
<organism evidence="2 3">
    <name type="scientific">Methyloglobulus morosus KoM1</name>
    <dbReference type="NCBI Taxonomy" id="1116472"/>
    <lineage>
        <taxon>Bacteria</taxon>
        <taxon>Pseudomonadati</taxon>
        <taxon>Pseudomonadota</taxon>
        <taxon>Gammaproteobacteria</taxon>
        <taxon>Methylococcales</taxon>
        <taxon>Methylococcaceae</taxon>
        <taxon>Methyloglobulus</taxon>
    </lineage>
</organism>